<evidence type="ECO:0000256" key="5">
    <source>
        <dbReference type="ARBA" id="ARBA00023136"/>
    </source>
</evidence>
<reference evidence="10 11" key="1">
    <citation type="submission" date="2017-11" db="EMBL/GenBank/DDBJ databases">
        <title>Genomic Encyclopedia of Archaeal and Bacterial Type Strains, Phase II (KMG-II): From Individual Species to Whole Genera.</title>
        <authorList>
            <person name="Goeker M."/>
        </authorList>
    </citation>
    <scope>NUCLEOTIDE SEQUENCE [LARGE SCALE GENOMIC DNA]</scope>
    <source>
        <strain evidence="10 11">DSM 25625</strain>
    </source>
</reference>
<evidence type="ECO:0000256" key="8">
    <source>
        <dbReference type="SAM" id="Phobius"/>
    </source>
</evidence>
<feature type="transmembrane region" description="Helical" evidence="8">
    <location>
        <begin position="21"/>
        <end position="42"/>
    </location>
</feature>
<organism evidence="10 11">
    <name type="scientific">Compostimonas suwonensis</name>
    <dbReference type="NCBI Taxonomy" id="1048394"/>
    <lineage>
        <taxon>Bacteria</taxon>
        <taxon>Bacillati</taxon>
        <taxon>Actinomycetota</taxon>
        <taxon>Actinomycetes</taxon>
        <taxon>Micrococcales</taxon>
        <taxon>Microbacteriaceae</taxon>
        <taxon>Compostimonas</taxon>
    </lineage>
</organism>
<feature type="transmembrane region" description="Helical" evidence="8">
    <location>
        <begin position="271"/>
        <end position="292"/>
    </location>
</feature>
<evidence type="ECO:0000259" key="9">
    <source>
        <dbReference type="Pfam" id="PF13515"/>
    </source>
</evidence>
<dbReference type="AlphaFoldDB" id="A0A2M9BZ78"/>
<evidence type="ECO:0000256" key="6">
    <source>
        <dbReference type="ARBA" id="ARBA00043993"/>
    </source>
</evidence>
<dbReference type="GO" id="GO:0005886">
    <property type="term" value="C:plasma membrane"/>
    <property type="evidence" value="ECO:0007669"/>
    <property type="project" value="UniProtKB-SubCell"/>
</dbReference>
<dbReference type="PANTHER" id="PTHR30509">
    <property type="entry name" value="P-HYDROXYBENZOIC ACID EFFLUX PUMP SUBUNIT-RELATED"/>
    <property type="match status" value="1"/>
</dbReference>
<feature type="transmembrane region" description="Helical" evidence="8">
    <location>
        <begin position="150"/>
        <end position="172"/>
    </location>
</feature>
<accession>A0A2M9BZ78</accession>
<dbReference type="OrthoDB" id="4981004at2"/>
<feature type="compositionally biased region" description="Basic and acidic residues" evidence="7">
    <location>
        <begin position="194"/>
        <end position="210"/>
    </location>
</feature>
<dbReference type="Pfam" id="PF13515">
    <property type="entry name" value="FUSC_2"/>
    <property type="match status" value="1"/>
</dbReference>
<evidence type="ECO:0000256" key="7">
    <source>
        <dbReference type="SAM" id="MobiDB-lite"/>
    </source>
</evidence>
<feature type="transmembrane region" description="Helical" evidence="8">
    <location>
        <begin position="126"/>
        <end position="144"/>
    </location>
</feature>
<dbReference type="PANTHER" id="PTHR30509:SF9">
    <property type="entry name" value="MULTIDRUG RESISTANCE PROTEIN MDTO"/>
    <property type="match status" value="1"/>
</dbReference>
<feature type="domain" description="Integral membrane bound transporter" evidence="9">
    <location>
        <begin position="235"/>
        <end position="360"/>
    </location>
</feature>
<gene>
    <name evidence="10" type="ORF">CLV54_1050</name>
</gene>
<proteinExistence type="inferred from homology"/>
<dbReference type="RefSeq" id="WP_100343890.1">
    <property type="nucleotide sequence ID" value="NZ_PGFB01000002.1"/>
</dbReference>
<comment type="caution">
    <text evidence="10">The sequence shown here is derived from an EMBL/GenBank/DDBJ whole genome shotgun (WGS) entry which is preliminary data.</text>
</comment>
<keyword evidence="2" id="KW-1003">Cell membrane</keyword>
<evidence type="ECO:0000256" key="3">
    <source>
        <dbReference type="ARBA" id="ARBA00022692"/>
    </source>
</evidence>
<comment type="similarity">
    <text evidence="6">Belongs to the YccS/YhfK family.</text>
</comment>
<dbReference type="Proteomes" id="UP000230161">
    <property type="component" value="Unassembled WGS sequence"/>
</dbReference>
<keyword evidence="3 8" id="KW-0812">Transmembrane</keyword>
<comment type="subcellular location">
    <subcellularLocation>
        <location evidence="1">Cell membrane</location>
        <topology evidence="1">Multi-pass membrane protein</topology>
    </subcellularLocation>
</comment>
<keyword evidence="11" id="KW-1185">Reference proteome</keyword>
<evidence type="ECO:0000313" key="11">
    <source>
        <dbReference type="Proteomes" id="UP000230161"/>
    </source>
</evidence>
<feature type="transmembrane region" description="Helical" evidence="8">
    <location>
        <begin position="299"/>
        <end position="323"/>
    </location>
</feature>
<name>A0A2M9BZ78_9MICO</name>
<feature type="transmembrane region" description="Helical" evidence="8">
    <location>
        <begin position="224"/>
        <end position="243"/>
    </location>
</feature>
<keyword evidence="4 8" id="KW-1133">Transmembrane helix</keyword>
<feature type="region of interest" description="Disordered" evidence="7">
    <location>
        <begin position="189"/>
        <end position="215"/>
    </location>
</feature>
<evidence type="ECO:0000256" key="1">
    <source>
        <dbReference type="ARBA" id="ARBA00004651"/>
    </source>
</evidence>
<sequence>MTDDLARAFQRTVVDPGFVRLRAAGATVVVGLLSAVSAALIGGLSGESLDLVVLAVMLSLSYTQERAGATIRQRLLGAVALPVVAVAAGGVGALMVGLPVLAAVLFVLAMSGAIWVRRLGPTASRIGTLVALPFVTVLVAPLPVRPSAFFPLWTALVALVVVAWVVIVGVLAQRFGILPRAVVPAPSAAPRAAGKRDHEREHGRGPERAPGEPAPRRALVSTRMAVQMAAALLVAFAVGYLFFGEHWPWVVLTAYLVSSGNRGRGDVVHKGVHRVLGALGGTIAATLLALVARPGDAAIVVWIVIVLALALWLRPVGYGWWAAGVTAALSLLNDYSGVSSQDALLVRLVAIVVGGVIAVAAAWLIMPVRTGDVLRRRTAEALAALSAVIAAGRDEQELLEERGHDFEVAVARLEQLAPTLRAHRAIRLRDRGGVHRADVVELVSLCRDPARRYRRAVREHPGVVADGELRAESVALSRRLGALRRTLAGRADDTDVAARRVVVQEGLRDPGAADVSEAFVELLDLFGRLDEPIALLRRARR</sequence>
<evidence type="ECO:0000313" key="10">
    <source>
        <dbReference type="EMBL" id="PJJ63385.1"/>
    </source>
</evidence>
<feature type="transmembrane region" description="Helical" evidence="8">
    <location>
        <begin position="343"/>
        <end position="366"/>
    </location>
</feature>
<keyword evidence="5 8" id="KW-0472">Membrane</keyword>
<protein>
    <submittedName>
        <fullName evidence="10">Fusaric acid resistance family protein</fullName>
    </submittedName>
</protein>
<dbReference type="InterPro" id="IPR049453">
    <property type="entry name" value="Memb_transporter_dom"/>
</dbReference>
<dbReference type="EMBL" id="PGFB01000002">
    <property type="protein sequence ID" value="PJJ63385.1"/>
    <property type="molecule type" value="Genomic_DNA"/>
</dbReference>
<evidence type="ECO:0000256" key="2">
    <source>
        <dbReference type="ARBA" id="ARBA00022475"/>
    </source>
</evidence>
<evidence type="ECO:0000256" key="4">
    <source>
        <dbReference type="ARBA" id="ARBA00022989"/>
    </source>
</evidence>